<dbReference type="GO" id="GO:0008270">
    <property type="term" value="F:zinc ion binding"/>
    <property type="evidence" value="ECO:0007669"/>
    <property type="project" value="UniProtKB-KW"/>
</dbReference>
<organism evidence="4 5">
    <name type="scientific">Fusarium albosuccineum</name>
    <dbReference type="NCBI Taxonomy" id="1237068"/>
    <lineage>
        <taxon>Eukaryota</taxon>
        <taxon>Fungi</taxon>
        <taxon>Dikarya</taxon>
        <taxon>Ascomycota</taxon>
        <taxon>Pezizomycotina</taxon>
        <taxon>Sordariomycetes</taxon>
        <taxon>Hypocreomycetidae</taxon>
        <taxon>Hypocreales</taxon>
        <taxon>Nectriaceae</taxon>
        <taxon>Fusarium</taxon>
        <taxon>Fusarium decemcellulare species complex</taxon>
    </lineage>
</organism>
<proteinExistence type="predicted"/>
<dbReference type="Proteomes" id="UP000554235">
    <property type="component" value="Unassembled WGS sequence"/>
</dbReference>
<evidence type="ECO:0000259" key="3">
    <source>
        <dbReference type="PROSITE" id="PS50157"/>
    </source>
</evidence>
<dbReference type="OrthoDB" id="8922241at2759"/>
<dbReference type="PROSITE" id="PS00028">
    <property type="entry name" value="ZINC_FINGER_C2H2_1"/>
    <property type="match status" value="2"/>
</dbReference>
<dbReference type="SMART" id="SM00355">
    <property type="entry name" value="ZnF_C2H2"/>
    <property type="match status" value="2"/>
</dbReference>
<keyword evidence="1" id="KW-0863">Zinc-finger</keyword>
<feature type="region of interest" description="Disordered" evidence="2">
    <location>
        <begin position="20"/>
        <end position="65"/>
    </location>
</feature>
<feature type="compositionally biased region" description="Polar residues" evidence="2">
    <location>
        <begin position="21"/>
        <end position="65"/>
    </location>
</feature>
<dbReference type="PROSITE" id="PS50157">
    <property type="entry name" value="ZINC_FINGER_C2H2_2"/>
    <property type="match status" value="2"/>
</dbReference>
<evidence type="ECO:0000313" key="4">
    <source>
        <dbReference type="EMBL" id="KAF4464754.1"/>
    </source>
</evidence>
<dbReference type="Gene3D" id="3.30.160.60">
    <property type="entry name" value="Classic Zinc Finger"/>
    <property type="match status" value="1"/>
</dbReference>
<evidence type="ECO:0000256" key="1">
    <source>
        <dbReference type="PROSITE-ProRule" id="PRU00042"/>
    </source>
</evidence>
<dbReference type="AlphaFoldDB" id="A0A8H4LBY9"/>
<evidence type="ECO:0000313" key="5">
    <source>
        <dbReference type="Proteomes" id="UP000554235"/>
    </source>
</evidence>
<evidence type="ECO:0000256" key="2">
    <source>
        <dbReference type="SAM" id="MobiDB-lite"/>
    </source>
</evidence>
<keyword evidence="1" id="KW-0862">Zinc</keyword>
<sequence>MAHDYYPLSPLYPSLEAEYTESPSPSIWSDPTSSAPLPQSQSLTWQPTAGTYPTSIEPQGPNSNNSGSGQLDYYMCLWSDCAQTFYLESELDYHYQTAHQSFQEPAQPHLRAQPAEAELDPNWYIHTIHQPPQETLQEPLKCDICGQAIGLEKDLRRHYDTVHPSGQPFRCCCGRKTHRRDNHMRHLKKCNRDKNGSSFICNQQHEFSSKKEYLRHLRDNNAGGCKRFRGTPAS</sequence>
<gene>
    <name evidence="4" type="ORF">FALBO_8408</name>
</gene>
<name>A0A8H4LBY9_9HYPO</name>
<keyword evidence="5" id="KW-1185">Reference proteome</keyword>
<dbReference type="InterPro" id="IPR013087">
    <property type="entry name" value="Znf_C2H2_type"/>
</dbReference>
<protein>
    <submittedName>
        <fullName evidence="4">Zinc-responsiveness transcriptional activator</fullName>
    </submittedName>
</protein>
<comment type="caution">
    <text evidence="4">The sequence shown here is derived from an EMBL/GenBank/DDBJ whole genome shotgun (WGS) entry which is preliminary data.</text>
</comment>
<keyword evidence="1" id="KW-0479">Metal-binding</keyword>
<accession>A0A8H4LBY9</accession>
<feature type="domain" description="C2H2-type" evidence="3">
    <location>
        <begin position="74"/>
        <end position="104"/>
    </location>
</feature>
<reference evidence="4 5" key="1">
    <citation type="submission" date="2020-01" db="EMBL/GenBank/DDBJ databases">
        <title>Identification and distribution of gene clusters putatively required for synthesis of sphingolipid metabolism inhibitors in phylogenetically diverse species of the filamentous fungus Fusarium.</title>
        <authorList>
            <person name="Kim H.-S."/>
            <person name="Busman M."/>
            <person name="Brown D.W."/>
            <person name="Divon H."/>
            <person name="Uhlig S."/>
            <person name="Proctor R.H."/>
        </authorList>
    </citation>
    <scope>NUCLEOTIDE SEQUENCE [LARGE SCALE GENOMIC DNA]</scope>
    <source>
        <strain evidence="4 5">NRRL 20459</strain>
    </source>
</reference>
<feature type="domain" description="C2H2-type" evidence="3">
    <location>
        <begin position="140"/>
        <end position="168"/>
    </location>
</feature>
<dbReference type="EMBL" id="JAADYS010001145">
    <property type="protein sequence ID" value="KAF4464754.1"/>
    <property type="molecule type" value="Genomic_DNA"/>
</dbReference>